<evidence type="ECO:0000259" key="16">
    <source>
        <dbReference type="PROSITE" id="PS51695"/>
    </source>
</evidence>
<dbReference type="InterPro" id="IPR050819">
    <property type="entry name" value="Tripeptidyl-peptidase_I"/>
</dbReference>
<dbReference type="InterPro" id="IPR030400">
    <property type="entry name" value="Sedolisin_dom"/>
</dbReference>
<organism evidence="17 18">
    <name type="scientific">Blastomyces gilchristii (strain SLH14081)</name>
    <name type="common">Blastomyces dermatitidis</name>
    <dbReference type="NCBI Taxonomy" id="559298"/>
    <lineage>
        <taxon>Eukaryota</taxon>
        <taxon>Fungi</taxon>
        <taxon>Dikarya</taxon>
        <taxon>Ascomycota</taxon>
        <taxon>Pezizomycotina</taxon>
        <taxon>Eurotiomycetes</taxon>
        <taxon>Eurotiomycetidae</taxon>
        <taxon>Onygenales</taxon>
        <taxon>Ajellomycetaceae</taxon>
        <taxon>Blastomyces</taxon>
    </lineage>
</organism>
<evidence type="ECO:0000256" key="13">
    <source>
        <dbReference type="ARBA" id="ARBA00023145"/>
    </source>
</evidence>
<comment type="catalytic activity">
    <reaction evidence="1">
        <text>Release of an N-terminal tripeptide from a polypeptide.</text>
        <dbReference type="EC" id="3.4.14.10"/>
    </reaction>
</comment>
<keyword evidence="12" id="KW-0843">Virulence</keyword>
<dbReference type="InterPro" id="IPR036852">
    <property type="entry name" value="Peptidase_S8/S53_dom_sf"/>
</dbReference>
<feature type="binding site" evidence="15">
    <location>
        <position position="596"/>
    </location>
    <ligand>
        <name>Ca(2+)</name>
        <dbReference type="ChEBI" id="CHEBI:29108"/>
    </ligand>
</feature>
<evidence type="ECO:0000256" key="1">
    <source>
        <dbReference type="ARBA" id="ARBA00001910"/>
    </source>
</evidence>
<feature type="active site" description="Charge relay system" evidence="15">
    <location>
        <position position="343"/>
    </location>
</feature>
<dbReference type="GeneID" id="8508212"/>
<reference evidence="18" key="1">
    <citation type="journal article" date="2015" name="PLoS Genet.">
        <title>The dynamic genome and transcriptome of the human fungal pathogen Blastomyces and close relative Emmonsia.</title>
        <authorList>
            <person name="Munoz J.F."/>
            <person name="Gauthier G.M."/>
            <person name="Desjardins C.A."/>
            <person name="Gallo J.E."/>
            <person name="Holder J."/>
            <person name="Sullivan T.D."/>
            <person name="Marty A.J."/>
            <person name="Carmen J.C."/>
            <person name="Chen Z."/>
            <person name="Ding L."/>
            <person name="Gujja S."/>
            <person name="Magrini V."/>
            <person name="Misas E."/>
            <person name="Mitreva M."/>
            <person name="Priest M."/>
            <person name="Saif S."/>
            <person name="Whiston E.A."/>
            <person name="Young S."/>
            <person name="Zeng Q."/>
            <person name="Goldman W.E."/>
            <person name="Mardis E.R."/>
            <person name="Taylor J.W."/>
            <person name="McEwen J.G."/>
            <person name="Clay O.K."/>
            <person name="Klein B.S."/>
            <person name="Cuomo C.A."/>
        </authorList>
    </citation>
    <scope>NUCLEOTIDE SEQUENCE [LARGE SCALE GENOMIC DNA]</scope>
    <source>
        <strain evidence="18">SLH14081</strain>
    </source>
</reference>
<evidence type="ECO:0000256" key="11">
    <source>
        <dbReference type="ARBA" id="ARBA00022837"/>
    </source>
</evidence>
<dbReference type="InterPro" id="IPR000209">
    <property type="entry name" value="Peptidase_S8/S53_dom"/>
</dbReference>
<evidence type="ECO:0000256" key="14">
    <source>
        <dbReference type="ARBA" id="ARBA00023180"/>
    </source>
</evidence>
<feature type="binding site" evidence="15">
    <location>
        <position position="631"/>
    </location>
    <ligand>
        <name>Ca(2+)</name>
        <dbReference type="ChEBI" id="CHEBI:29108"/>
    </ligand>
</feature>
<evidence type="ECO:0000256" key="15">
    <source>
        <dbReference type="PROSITE-ProRule" id="PRU01032"/>
    </source>
</evidence>
<name>A0A179U9W7_BLAGS</name>
<keyword evidence="7 15" id="KW-0479">Metal-binding</keyword>
<keyword evidence="18" id="KW-1185">Reference proteome</keyword>
<dbReference type="KEGG" id="bgh:BDBG_00742"/>
<keyword evidence="8" id="KW-0732">Signal</keyword>
<feature type="active site" description="Charge relay system" evidence="15">
    <location>
        <position position="339"/>
    </location>
</feature>
<dbReference type="GO" id="GO:0005576">
    <property type="term" value="C:extracellular region"/>
    <property type="evidence" value="ECO:0007669"/>
    <property type="project" value="UniProtKB-SubCell"/>
</dbReference>
<dbReference type="GO" id="GO:0046872">
    <property type="term" value="F:metal ion binding"/>
    <property type="evidence" value="ECO:0007669"/>
    <property type="project" value="UniProtKB-UniRule"/>
</dbReference>
<dbReference type="GO" id="GO:0004252">
    <property type="term" value="F:serine-type endopeptidase activity"/>
    <property type="evidence" value="ECO:0007669"/>
    <property type="project" value="UniProtKB-UniRule"/>
</dbReference>
<evidence type="ECO:0000313" key="18">
    <source>
        <dbReference type="Proteomes" id="UP000002038"/>
    </source>
</evidence>
<dbReference type="GO" id="GO:0008240">
    <property type="term" value="F:tripeptidyl-peptidase activity"/>
    <property type="evidence" value="ECO:0007669"/>
    <property type="project" value="UniProtKB-EC"/>
</dbReference>
<dbReference type="SUPFAM" id="SSF52743">
    <property type="entry name" value="Subtilisin-like"/>
    <property type="match status" value="1"/>
</dbReference>
<evidence type="ECO:0000256" key="5">
    <source>
        <dbReference type="ARBA" id="ARBA00022525"/>
    </source>
</evidence>
<feature type="binding site" evidence="15">
    <location>
        <position position="597"/>
    </location>
    <ligand>
        <name>Ca(2+)</name>
        <dbReference type="ChEBI" id="CHEBI:29108"/>
    </ligand>
</feature>
<accession>A0A179U9W7</accession>
<dbReference type="SUPFAM" id="SSF54897">
    <property type="entry name" value="Protease propeptides/inhibitors"/>
    <property type="match status" value="1"/>
</dbReference>
<evidence type="ECO:0000256" key="4">
    <source>
        <dbReference type="ARBA" id="ARBA00012462"/>
    </source>
</evidence>
<evidence type="ECO:0000256" key="3">
    <source>
        <dbReference type="ARBA" id="ARBA00004239"/>
    </source>
</evidence>
<evidence type="ECO:0000256" key="6">
    <source>
        <dbReference type="ARBA" id="ARBA00022670"/>
    </source>
</evidence>
<keyword evidence="13" id="KW-0865">Zymogen</keyword>
<gene>
    <name evidence="17" type="ORF">BDBG_00742</name>
</gene>
<dbReference type="RefSeq" id="XP_002629496.2">
    <property type="nucleotide sequence ID" value="XM_002629450.2"/>
</dbReference>
<keyword evidence="5" id="KW-0964">Secreted</keyword>
<dbReference type="EC" id="3.4.14.10" evidence="4"/>
<dbReference type="CDD" id="cd11377">
    <property type="entry name" value="Pro-peptidase_S53"/>
    <property type="match status" value="1"/>
</dbReference>
<dbReference type="Gene3D" id="3.40.50.200">
    <property type="entry name" value="Peptidase S8/S53 domain"/>
    <property type="match status" value="1"/>
</dbReference>
<comment type="function">
    <text evidence="2">Secreted tripeptidyl-peptidase which degrades proteins at acidic pHs and is involved in virulence.</text>
</comment>
<dbReference type="InterPro" id="IPR015366">
    <property type="entry name" value="S53_propep"/>
</dbReference>
<evidence type="ECO:0000256" key="9">
    <source>
        <dbReference type="ARBA" id="ARBA00022801"/>
    </source>
</evidence>
<evidence type="ECO:0000256" key="12">
    <source>
        <dbReference type="ARBA" id="ARBA00023026"/>
    </source>
</evidence>
<feature type="domain" description="Peptidase S53" evidence="16">
    <location>
        <begin position="263"/>
        <end position="651"/>
    </location>
</feature>
<feature type="binding site" evidence="15">
    <location>
        <position position="629"/>
    </location>
    <ligand>
        <name>Ca(2+)</name>
        <dbReference type="ChEBI" id="CHEBI:29108"/>
    </ligand>
</feature>
<evidence type="ECO:0000313" key="17">
    <source>
        <dbReference type="EMBL" id="OAT04118.1"/>
    </source>
</evidence>
<protein>
    <recommendedName>
        <fullName evidence="4">tripeptidyl-peptidase II</fullName>
        <ecNumber evidence="4">3.4.14.10</ecNumber>
    </recommendedName>
</protein>
<dbReference type="PROSITE" id="PS51695">
    <property type="entry name" value="SEDOLISIN"/>
    <property type="match status" value="1"/>
</dbReference>
<dbReference type="AlphaFoldDB" id="A0A179U9W7"/>
<dbReference type="PANTHER" id="PTHR14218:SF32">
    <property type="entry name" value="TRIPEPTIDYL PEPTIDASE SED3 (AFU_ORTHOLOGUE AFUA_3G08930)"/>
    <property type="match status" value="1"/>
</dbReference>
<keyword evidence="9 15" id="KW-0378">Hydrolase</keyword>
<evidence type="ECO:0000256" key="8">
    <source>
        <dbReference type="ARBA" id="ARBA00022729"/>
    </source>
</evidence>
<feature type="active site" description="Charge relay system" evidence="15">
    <location>
        <position position="554"/>
    </location>
</feature>
<keyword evidence="6 15" id="KW-0645">Protease</keyword>
<dbReference type="Proteomes" id="UP000002038">
    <property type="component" value="Unassembled WGS sequence"/>
</dbReference>
<dbReference type="SMART" id="SM00944">
    <property type="entry name" value="Pro-kuma_activ"/>
    <property type="match status" value="1"/>
</dbReference>
<dbReference type="VEuPathDB" id="FungiDB:BDBG_00742"/>
<proteinExistence type="predicted"/>
<sequence length="656" mass="70853">MPMFAVLPAKTKLLDLETICGIVAQFQPASSWPSPRDSFGKASGMKGKSCRIINSLISSLGVLLIGLVASVHPSRSSSFQVIEQLTSVPDGWTQGPAPDKSLILRFRLAVHAEKEAIFHQKVVDISTPGHPLYGSHMKRDEVKDFLRPRSEVSAQLILWLTSGGLSSVKIKDDGAWISFDATVDQAERLLNTRFYSFIDEQTKGSIIRTLEYSVPVSVASHVRMIQPTTRFARLQPQGSTLLRVTAPSMEQQTKKEEVNCYQLITPSYLCTIYNIPCSKEPQCTPSKVGVSGYLEQYAQYTDLQLFLSTYVPEAPDVNFSVQSINGGLNIQDPSVRSMEANLDIQYVLGLAPASNVTYYTTGGRGKFIPDLDAPDPAQNSNEPYLEQLHFLLDLADEDLPDVLTTSYGENEQSVPAGYAESACSLFAELGARGVSVIFSSGDSGVGSSCKSNDGTNRTAFTPIFPGACPFVTSVGATRGMNPEIAVAFSSGGFSERFDRPSYQQEAVQTYLNKLGNRWDGMYNPAGRAYPDVAAQGVSYSIFDKGELIIVDGTSASAPTVAAVVSHLNALRLSHHKPVLGFLNPWIYSTGFEGFTDIVDGGSTGCAGTEIAPGVPTGYVGYASWNATEGWDPVTGFGTPDFSKLVELLPKDGEAPL</sequence>
<dbReference type="OrthoDB" id="409122at2759"/>
<dbReference type="FunFam" id="3.40.50.200:FF:000015">
    <property type="entry name" value="Tripeptidyl peptidase A"/>
    <property type="match status" value="1"/>
</dbReference>
<dbReference type="Pfam" id="PF09286">
    <property type="entry name" value="Pro-kuma_activ"/>
    <property type="match status" value="1"/>
</dbReference>
<comment type="cofactor">
    <cofactor evidence="15">
        <name>Ca(2+)</name>
        <dbReference type="ChEBI" id="CHEBI:29108"/>
    </cofactor>
    <text evidence="15">Binds 1 Ca(2+) ion per subunit.</text>
</comment>
<dbReference type="GO" id="GO:0006508">
    <property type="term" value="P:proteolysis"/>
    <property type="evidence" value="ECO:0007669"/>
    <property type="project" value="UniProtKB-KW"/>
</dbReference>
<keyword evidence="10 15" id="KW-0720">Serine protease</keyword>
<evidence type="ECO:0000256" key="10">
    <source>
        <dbReference type="ARBA" id="ARBA00022825"/>
    </source>
</evidence>
<dbReference type="CDD" id="cd04056">
    <property type="entry name" value="Peptidases_S53"/>
    <property type="match status" value="1"/>
</dbReference>
<comment type="subcellular location">
    <subcellularLocation>
        <location evidence="3">Secreted</location>
        <location evidence="3">Extracellular space</location>
    </subcellularLocation>
</comment>
<dbReference type="Pfam" id="PF00082">
    <property type="entry name" value="Peptidase_S8"/>
    <property type="match status" value="1"/>
</dbReference>
<dbReference type="PANTHER" id="PTHR14218">
    <property type="entry name" value="PROTEASE S8 TRIPEPTIDYL PEPTIDASE I CLN2"/>
    <property type="match status" value="1"/>
</dbReference>
<evidence type="ECO:0000256" key="7">
    <source>
        <dbReference type="ARBA" id="ARBA00022723"/>
    </source>
</evidence>
<keyword evidence="14" id="KW-0325">Glycoprotein</keyword>
<keyword evidence="11 15" id="KW-0106">Calcium</keyword>
<evidence type="ECO:0000256" key="2">
    <source>
        <dbReference type="ARBA" id="ARBA00002451"/>
    </source>
</evidence>
<dbReference type="EMBL" id="GG657448">
    <property type="protein sequence ID" value="OAT04118.1"/>
    <property type="molecule type" value="Genomic_DNA"/>
</dbReference>